<dbReference type="AlphaFoldDB" id="A0A1H7VC18"/>
<evidence type="ECO:0000256" key="2">
    <source>
        <dbReference type="SAM" id="SignalP"/>
    </source>
</evidence>
<dbReference type="STRING" id="46177.SAMN05660976_04069"/>
<dbReference type="InterPro" id="IPR056303">
    <property type="entry name" value="AMIN-like"/>
</dbReference>
<keyword evidence="2" id="KW-0732">Signal</keyword>
<feature type="chain" id="PRO_5011783301" description="AMIN-like domain-containing protein" evidence="2">
    <location>
        <begin position="38"/>
        <end position="193"/>
    </location>
</feature>
<reference evidence="4 5" key="1">
    <citation type="submission" date="2016-10" db="EMBL/GenBank/DDBJ databases">
        <authorList>
            <person name="de Groot N.N."/>
        </authorList>
    </citation>
    <scope>NUCLEOTIDE SEQUENCE [LARGE SCALE GENOMIC DNA]</scope>
    <source>
        <strain evidence="4 5">DSM 43357</strain>
    </source>
</reference>
<feature type="signal peptide" evidence="2">
    <location>
        <begin position="1"/>
        <end position="37"/>
    </location>
</feature>
<sequence>MRPSSVSGRPPRALAALVLSACVAALGGCGTAGQSTAAPGAGQAPAEAAQPAPTSTAEVEVLREGGTPAIVSAVTYKAEESYDRVVVDLQGEMPGYTVKWVNELIQDGSGKPLHEKGKAFLELTLSPANAHTEQGQAWAGGPVYASDLPNVTRIIRTSDFEGHVGIGLVLARQAPFQVREQTTPTRLVLDVAH</sequence>
<dbReference type="RefSeq" id="WP_055506544.1">
    <property type="nucleotide sequence ID" value="NZ_BBZG01000004.1"/>
</dbReference>
<evidence type="ECO:0000313" key="4">
    <source>
        <dbReference type="EMBL" id="SEM06408.1"/>
    </source>
</evidence>
<feature type="region of interest" description="Disordered" evidence="1">
    <location>
        <begin position="34"/>
        <end position="56"/>
    </location>
</feature>
<dbReference type="PROSITE" id="PS51257">
    <property type="entry name" value="PROKAR_LIPOPROTEIN"/>
    <property type="match status" value="1"/>
</dbReference>
<dbReference type="Pfam" id="PF24837">
    <property type="entry name" value="AMIN-like"/>
    <property type="match status" value="1"/>
</dbReference>
<proteinExistence type="predicted"/>
<keyword evidence="5" id="KW-1185">Reference proteome</keyword>
<feature type="domain" description="AMIN-like" evidence="3">
    <location>
        <begin position="71"/>
        <end position="193"/>
    </location>
</feature>
<gene>
    <name evidence="4" type="ORF">SAMN05660976_04069</name>
</gene>
<evidence type="ECO:0000259" key="3">
    <source>
        <dbReference type="Pfam" id="PF24837"/>
    </source>
</evidence>
<accession>A0A1H7VC18</accession>
<protein>
    <recommendedName>
        <fullName evidence="3">AMIN-like domain-containing protein</fullName>
    </recommendedName>
</protein>
<name>A0A1H7VC18_9ACTN</name>
<evidence type="ECO:0000313" key="5">
    <source>
        <dbReference type="Proteomes" id="UP000198953"/>
    </source>
</evidence>
<dbReference type="OrthoDB" id="3393679at2"/>
<evidence type="ECO:0000256" key="1">
    <source>
        <dbReference type="SAM" id="MobiDB-lite"/>
    </source>
</evidence>
<dbReference type="EMBL" id="FOBF01000009">
    <property type="protein sequence ID" value="SEM06408.1"/>
    <property type="molecule type" value="Genomic_DNA"/>
</dbReference>
<dbReference type="Proteomes" id="UP000198953">
    <property type="component" value="Unassembled WGS sequence"/>
</dbReference>
<organism evidence="4 5">
    <name type="scientific">Nonomuraea pusilla</name>
    <dbReference type="NCBI Taxonomy" id="46177"/>
    <lineage>
        <taxon>Bacteria</taxon>
        <taxon>Bacillati</taxon>
        <taxon>Actinomycetota</taxon>
        <taxon>Actinomycetes</taxon>
        <taxon>Streptosporangiales</taxon>
        <taxon>Streptosporangiaceae</taxon>
        <taxon>Nonomuraea</taxon>
    </lineage>
</organism>